<proteinExistence type="predicted"/>
<sequence length="71" mass="7845">MELRGSMMQEDLIGYLGSVKGIGQGEAQTKVFVSLALFDLAMPFQGTTEYCVRGHHRKVSKGQPMDEIGRL</sequence>
<dbReference type="EMBL" id="CAWUPB010001173">
    <property type="protein sequence ID" value="CAK7346160.1"/>
    <property type="molecule type" value="Genomic_DNA"/>
</dbReference>
<protein>
    <submittedName>
        <fullName evidence="1">Uncharacterized protein</fullName>
    </submittedName>
</protein>
<dbReference type="Proteomes" id="UP001314170">
    <property type="component" value="Unassembled WGS sequence"/>
</dbReference>
<organism evidence="1 2">
    <name type="scientific">Dovyalis caffra</name>
    <dbReference type="NCBI Taxonomy" id="77055"/>
    <lineage>
        <taxon>Eukaryota</taxon>
        <taxon>Viridiplantae</taxon>
        <taxon>Streptophyta</taxon>
        <taxon>Embryophyta</taxon>
        <taxon>Tracheophyta</taxon>
        <taxon>Spermatophyta</taxon>
        <taxon>Magnoliopsida</taxon>
        <taxon>eudicotyledons</taxon>
        <taxon>Gunneridae</taxon>
        <taxon>Pentapetalae</taxon>
        <taxon>rosids</taxon>
        <taxon>fabids</taxon>
        <taxon>Malpighiales</taxon>
        <taxon>Salicaceae</taxon>
        <taxon>Flacourtieae</taxon>
        <taxon>Dovyalis</taxon>
    </lineage>
</organism>
<evidence type="ECO:0000313" key="2">
    <source>
        <dbReference type="Proteomes" id="UP001314170"/>
    </source>
</evidence>
<gene>
    <name evidence="1" type="ORF">DCAF_LOCUS18830</name>
</gene>
<comment type="caution">
    <text evidence="1">The sequence shown here is derived from an EMBL/GenBank/DDBJ whole genome shotgun (WGS) entry which is preliminary data.</text>
</comment>
<dbReference type="AlphaFoldDB" id="A0AAV1S6S2"/>
<reference evidence="1 2" key="1">
    <citation type="submission" date="2024-01" db="EMBL/GenBank/DDBJ databases">
        <authorList>
            <person name="Waweru B."/>
        </authorList>
    </citation>
    <scope>NUCLEOTIDE SEQUENCE [LARGE SCALE GENOMIC DNA]</scope>
</reference>
<name>A0AAV1S6S2_9ROSI</name>
<keyword evidence="2" id="KW-1185">Reference proteome</keyword>
<evidence type="ECO:0000313" key="1">
    <source>
        <dbReference type="EMBL" id="CAK7346160.1"/>
    </source>
</evidence>
<accession>A0AAV1S6S2</accession>